<keyword evidence="6 9" id="KW-0472">Membrane</keyword>
<feature type="transmembrane region" description="Helical" evidence="9">
    <location>
        <begin position="248"/>
        <end position="271"/>
    </location>
</feature>
<feature type="transmembrane region" description="Helical" evidence="9">
    <location>
        <begin position="225"/>
        <end position="242"/>
    </location>
</feature>
<dbReference type="GO" id="GO:0008519">
    <property type="term" value="F:ammonium channel activity"/>
    <property type="evidence" value="ECO:0007669"/>
    <property type="project" value="InterPro"/>
</dbReference>
<gene>
    <name evidence="11" type="ORF">ATY40_BA7504113</name>
</gene>
<accession>A0A1B2JGZ9</accession>
<evidence type="ECO:0000313" key="11">
    <source>
        <dbReference type="EMBL" id="ANZ77161.1"/>
    </source>
</evidence>
<dbReference type="OrthoDB" id="534912at2759"/>
<dbReference type="InterPro" id="IPR029020">
    <property type="entry name" value="Ammonium/urea_transptr"/>
</dbReference>
<feature type="transmembrane region" description="Helical" evidence="9">
    <location>
        <begin position="58"/>
        <end position="80"/>
    </location>
</feature>
<keyword evidence="12" id="KW-1185">Reference proteome</keyword>
<feature type="transmembrane region" description="Helical" evidence="9">
    <location>
        <begin position="340"/>
        <end position="359"/>
    </location>
</feature>
<reference evidence="11 12" key="1">
    <citation type="submission" date="2016-02" db="EMBL/GenBank/DDBJ databases">
        <title>Comparative genomic and transcriptomic foundation for Pichia pastoris.</title>
        <authorList>
            <person name="Love K.R."/>
            <person name="Shah K.A."/>
            <person name="Whittaker C.A."/>
            <person name="Wu J."/>
            <person name="Bartlett M.C."/>
            <person name="Ma D."/>
            <person name="Leeson R.L."/>
            <person name="Priest M."/>
            <person name="Young S.K."/>
            <person name="Love J.C."/>
        </authorList>
    </citation>
    <scope>NUCLEOTIDE SEQUENCE [LARGE SCALE GENOMIC DNA]</scope>
    <source>
        <strain evidence="11 12">ATCC 28485</strain>
    </source>
</reference>
<dbReference type="PANTHER" id="PTHR43029">
    <property type="entry name" value="AMMONIUM TRANSPORTER MEP2"/>
    <property type="match status" value="1"/>
</dbReference>
<feature type="transmembrane region" description="Helical" evidence="9">
    <location>
        <begin position="387"/>
        <end position="408"/>
    </location>
</feature>
<evidence type="ECO:0000256" key="2">
    <source>
        <dbReference type="ARBA" id="ARBA00005887"/>
    </source>
</evidence>
<comment type="similarity">
    <text evidence="2">Belongs to the ammonia transporter channel (TC 1.A.11.2) family.</text>
</comment>
<dbReference type="Gene3D" id="1.10.3430.10">
    <property type="entry name" value="Ammonium transporter AmtB like domains"/>
    <property type="match status" value="1"/>
</dbReference>
<evidence type="ECO:0000256" key="4">
    <source>
        <dbReference type="ARBA" id="ARBA00022692"/>
    </source>
</evidence>
<organism evidence="11 12">
    <name type="scientific">Komagataella pastoris</name>
    <name type="common">Yeast</name>
    <name type="synonym">Pichia pastoris</name>
    <dbReference type="NCBI Taxonomy" id="4922"/>
    <lineage>
        <taxon>Eukaryota</taxon>
        <taxon>Fungi</taxon>
        <taxon>Dikarya</taxon>
        <taxon>Ascomycota</taxon>
        <taxon>Saccharomycotina</taxon>
        <taxon>Pichiomycetes</taxon>
        <taxon>Pichiales</taxon>
        <taxon>Pichiaceae</taxon>
        <taxon>Komagataella</taxon>
    </lineage>
</organism>
<dbReference type="SUPFAM" id="SSF111352">
    <property type="entry name" value="Ammonium transporter"/>
    <property type="match status" value="1"/>
</dbReference>
<dbReference type="AlphaFoldDB" id="A0A1B2JGZ9"/>
<feature type="region of interest" description="Disordered" evidence="8">
    <location>
        <begin position="465"/>
        <end position="488"/>
    </location>
</feature>
<keyword evidence="7" id="KW-0924">Ammonia transport</keyword>
<dbReference type="InterPro" id="IPR024041">
    <property type="entry name" value="NH4_transpt_AmtB-like_dom"/>
</dbReference>
<dbReference type="GO" id="GO:0005886">
    <property type="term" value="C:plasma membrane"/>
    <property type="evidence" value="ECO:0007669"/>
    <property type="project" value="TreeGrafter"/>
</dbReference>
<feature type="transmembrane region" description="Helical" evidence="9">
    <location>
        <begin position="26"/>
        <end position="46"/>
    </location>
</feature>
<dbReference type="InterPro" id="IPR001905">
    <property type="entry name" value="Ammonium_transpt"/>
</dbReference>
<feature type="transmembrane region" description="Helical" evidence="9">
    <location>
        <begin position="148"/>
        <end position="167"/>
    </location>
</feature>
<evidence type="ECO:0000256" key="9">
    <source>
        <dbReference type="SAM" id="Phobius"/>
    </source>
</evidence>
<feature type="transmembrane region" description="Helical" evidence="9">
    <location>
        <begin position="309"/>
        <end position="328"/>
    </location>
</feature>
<evidence type="ECO:0000256" key="5">
    <source>
        <dbReference type="ARBA" id="ARBA00022989"/>
    </source>
</evidence>
<feature type="compositionally biased region" description="Polar residues" evidence="8">
    <location>
        <begin position="465"/>
        <end position="482"/>
    </location>
</feature>
<protein>
    <submittedName>
        <fullName evidence="11">BA75_04113T0</fullName>
    </submittedName>
</protein>
<keyword evidence="4 9" id="KW-0812">Transmembrane</keyword>
<feature type="transmembrane region" description="Helical" evidence="9">
    <location>
        <begin position="283"/>
        <end position="303"/>
    </location>
</feature>
<proteinExistence type="inferred from homology"/>
<evidence type="ECO:0000259" key="10">
    <source>
        <dbReference type="Pfam" id="PF00909"/>
    </source>
</evidence>
<evidence type="ECO:0000256" key="1">
    <source>
        <dbReference type="ARBA" id="ARBA00004141"/>
    </source>
</evidence>
<dbReference type="PANTHER" id="PTHR43029:SF10">
    <property type="entry name" value="AMMONIUM TRANSPORTER MEP2"/>
    <property type="match status" value="1"/>
</dbReference>
<comment type="subcellular location">
    <subcellularLocation>
        <location evidence="1">Membrane</location>
        <topology evidence="1">Multi-pass membrane protein</topology>
    </subcellularLocation>
</comment>
<feature type="domain" description="Ammonium transporter AmtB-like" evidence="10">
    <location>
        <begin position="27"/>
        <end position="423"/>
    </location>
</feature>
<dbReference type="EMBL" id="CP014586">
    <property type="protein sequence ID" value="ANZ77161.1"/>
    <property type="molecule type" value="Genomic_DNA"/>
</dbReference>
<keyword evidence="5 9" id="KW-1133">Transmembrane helix</keyword>
<evidence type="ECO:0000256" key="6">
    <source>
        <dbReference type="ARBA" id="ARBA00023136"/>
    </source>
</evidence>
<evidence type="ECO:0000256" key="7">
    <source>
        <dbReference type="ARBA" id="ARBA00023177"/>
    </source>
</evidence>
<dbReference type="Proteomes" id="UP000094565">
    <property type="component" value="Chromosome 3"/>
</dbReference>
<feature type="transmembrane region" description="Helical" evidence="9">
    <location>
        <begin position="116"/>
        <end position="136"/>
    </location>
</feature>
<keyword evidence="3" id="KW-0813">Transport</keyword>
<evidence type="ECO:0000313" key="12">
    <source>
        <dbReference type="Proteomes" id="UP000094565"/>
    </source>
</evidence>
<dbReference type="Pfam" id="PF00909">
    <property type="entry name" value="Ammonium_transp"/>
    <property type="match status" value="1"/>
</dbReference>
<feature type="transmembrane region" description="Helical" evidence="9">
    <location>
        <begin position="187"/>
        <end position="205"/>
    </location>
</feature>
<evidence type="ECO:0000256" key="8">
    <source>
        <dbReference type="SAM" id="MobiDB-lite"/>
    </source>
</evidence>
<sequence>MLVFSNFREFDPSVDGSNPKIMANGLFLFTCSCLLIFVVLGIAMFYSGMTQRRSSLSMLAIPLIVTVVTFIVWCVLGYSLTFSDNASTGYIGNFQFAGLRTLERALLVNESATDNLIPALPHAVFEGLLACVAAALTMPCIAERGRILPMLVFCVVWVILVYCPVAYWEWNSKGWMVDKIDILDYGGGSPVHLVSGFTSLAYSILLGQRDQILIMNKNRYRNSNTGMIVIGTMFLVAGWLGFNAGCSLTLGLASFISVLNTLISMAMASLTWMSVDYYWNRKLSIMGFCSGCLTGLVVITPAAGYVNPWSSFIFGFVGGFLVNFATGLKYLIHVDDSLDIFALHGIGGMIGNLLTGLFADKNIAILGYNDIDGGWVNQNYVQLGWEVVGTIVVSLYAFTISFVVLLIINWIPGLRLKINDEQTLHGGADEWEFGGEFIQDFVEFLRILDPTDYLRGDVEPQLDSQLNSQLDSPAGESYQQDVYQMRDL</sequence>
<name>A0A1B2JGZ9_PICPA</name>
<evidence type="ECO:0000256" key="3">
    <source>
        <dbReference type="ARBA" id="ARBA00022448"/>
    </source>
</evidence>